<sequence>MIKQFKESSTNAILTIGDIEVLNNFNTSNQLGYYTFIWTGKDAITVKVDSVNKVLQPHSITALTPLQYFKLEEENAATVYQFNKEFYCIWEHDKEVSCTGILFFGNQVIPSVVLKDSEKEKFETLHQILVDEIATKDTIQAEMLRVLMKRFIIKTTQLIKAEHPDDIAKTSKMDLLREFNRLVEQHYKEEHQVSAYAEMMNKSAKTLSNSFAAYNKSPLNIIHDRIILEAKRQLYYSEISSKEIAFSLGFDDPSHFSRLFKKHTGESPTTFKDKVEAQV</sequence>
<keyword evidence="6" id="KW-1185">Reference proteome</keyword>
<dbReference type="RefSeq" id="WP_013187300.1">
    <property type="nucleotide sequence ID" value="NC_014230.1"/>
</dbReference>
<dbReference type="PROSITE" id="PS01124">
    <property type="entry name" value="HTH_ARAC_FAMILY_2"/>
    <property type="match status" value="1"/>
</dbReference>
<dbReference type="eggNOG" id="COG2207">
    <property type="taxonomic scope" value="Bacteria"/>
</dbReference>
<dbReference type="InterPro" id="IPR020449">
    <property type="entry name" value="Tscrpt_reg_AraC-type_HTH"/>
</dbReference>
<evidence type="ECO:0000256" key="3">
    <source>
        <dbReference type="ARBA" id="ARBA00023163"/>
    </source>
</evidence>
<accession>A3UBB3</accession>
<dbReference type="EMBL" id="CP002046">
    <property type="protein sequence ID" value="EAP85914.1"/>
    <property type="molecule type" value="Genomic_DNA"/>
</dbReference>
<feature type="domain" description="HTH araC/xylS-type" evidence="4">
    <location>
        <begin position="177"/>
        <end position="274"/>
    </location>
</feature>
<evidence type="ECO:0000313" key="5">
    <source>
        <dbReference type="EMBL" id="EAP85914.1"/>
    </source>
</evidence>
<reference evidence="5 6" key="1">
    <citation type="journal article" date="2010" name="J. Bacteriol.">
        <title>The complete genome sequence of Croceibacter atlanticus HTCC2559T.</title>
        <authorList>
            <person name="Oh H.M."/>
            <person name="Kang I."/>
            <person name="Ferriera S."/>
            <person name="Giovannoni S.J."/>
            <person name="Cho J.C."/>
        </authorList>
    </citation>
    <scope>NUCLEOTIDE SEQUENCE [LARGE SCALE GENOMIC DNA]</scope>
    <source>
        <strain evidence="6">ATCC BAA-628 / HTCC2559 / KCTC 12090</strain>
    </source>
</reference>
<dbReference type="InterPro" id="IPR018060">
    <property type="entry name" value="HTH_AraC"/>
</dbReference>
<keyword evidence="1" id="KW-0805">Transcription regulation</keyword>
<protein>
    <submittedName>
        <fullName evidence="5">Putative AraC family transcriptional regulatory protein</fullName>
    </submittedName>
</protein>
<evidence type="ECO:0000256" key="2">
    <source>
        <dbReference type="ARBA" id="ARBA00023125"/>
    </source>
</evidence>
<evidence type="ECO:0000256" key="1">
    <source>
        <dbReference type="ARBA" id="ARBA00023015"/>
    </source>
</evidence>
<keyword evidence="2" id="KW-0238">DNA-binding</keyword>
<dbReference type="STRING" id="216432.CA2559_07776"/>
<dbReference type="Pfam" id="PF12833">
    <property type="entry name" value="HTH_18"/>
    <property type="match status" value="1"/>
</dbReference>
<keyword evidence="3" id="KW-0804">Transcription</keyword>
<evidence type="ECO:0000313" key="6">
    <source>
        <dbReference type="Proteomes" id="UP000002297"/>
    </source>
</evidence>
<dbReference type="GO" id="GO:0003700">
    <property type="term" value="F:DNA-binding transcription factor activity"/>
    <property type="evidence" value="ECO:0007669"/>
    <property type="project" value="InterPro"/>
</dbReference>
<dbReference type="SUPFAM" id="SSF46689">
    <property type="entry name" value="Homeodomain-like"/>
    <property type="match status" value="1"/>
</dbReference>
<dbReference type="GeneID" id="89453314"/>
<dbReference type="PANTHER" id="PTHR43280:SF32">
    <property type="entry name" value="TRANSCRIPTIONAL REGULATORY PROTEIN"/>
    <property type="match status" value="1"/>
</dbReference>
<gene>
    <name evidence="5" type="ordered locus">CA2559_07776</name>
</gene>
<organism evidence="5 6">
    <name type="scientific">Croceibacter atlanticus (strain ATCC BAA-628 / JCM 21780 / CIP 108009 / IAM 15332 / KCTC 12090 / HTCC2559)</name>
    <dbReference type="NCBI Taxonomy" id="216432"/>
    <lineage>
        <taxon>Bacteria</taxon>
        <taxon>Pseudomonadati</taxon>
        <taxon>Bacteroidota</taxon>
        <taxon>Flavobacteriia</taxon>
        <taxon>Flavobacteriales</taxon>
        <taxon>Flavobacteriaceae</taxon>
        <taxon>Croceibacter</taxon>
    </lineage>
</organism>
<dbReference type="PRINTS" id="PR00032">
    <property type="entry name" value="HTHARAC"/>
</dbReference>
<dbReference type="GO" id="GO:0043565">
    <property type="term" value="F:sequence-specific DNA binding"/>
    <property type="evidence" value="ECO:0007669"/>
    <property type="project" value="InterPro"/>
</dbReference>
<dbReference type="KEGG" id="cat:CA2559_07776"/>
<dbReference type="Gene3D" id="1.10.10.60">
    <property type="entry name" value="Homeodomain-like"/>
    <property type="match status" value="1"/>
</dbReference>
<dbReference type="Proteomes" id="UP000002297">
    <property type="component" value="Chromosome"/>
</dbReference>
<dbReference type="SMART" id="SM00342">
    <property type="entry name" value="HTH_ARAC"/>
    <property type="match status" value="1"/>
</dbReference>
<dbReference type="AlphaFoldDB" id="A3UBB3"/>
<dbReference type="HOGENOM" id="CLU_000445_88_2_10"/>
<dbReference type="InterPro" id="IPR009057">
    <property type="entry name" value="Homeodomain-like_sf"/>
</dbReference>
<dbReference type="PANTHER" id="PTHR43280">
    <property type="entry name" value="ARAC-FAMILY TRANSCRIPTIONAL REGULATOR"/>
    <property type="match status" value="1"/>
</dbReference>
<proteinExistence type="predicted"/>
<dbReference type="OrthoDB" id="2666928at2"/>
<name>A3UBB3_CROAH</name>
<evidence type="ECO:0000259" key="4">
    <source>
        <dbReference type="PROSITE" id="PS01124"/>
    </source>
</evidence>